<evidence type="ECO:0000313" key="1">
    <source>
        <dbReference type="Proteomes" id="UP000515158"/>
    </source>
</evidence>
<dbReference type="OrthoDB" id="1854899at2759"/>
<dbReference type="Proteomes" id="UP000515158">
    <property type="component" value="Unplaced"/>
</dbReference>
<gene>
    <name evidence="2" type="primary">LOC117648036</name>
</gene>
<name>A0A6P8Z724_THRPL</name>
<organism evidence="2">
    <name type="scientific">Thrips palmi</name>
    <name type="common">Melon thrips</name>
    <dbReference type="NCBI Taxonomy" id="161013"/>
    <lineage>
        <taxon>Eukaryota</taxon>
        <taxon>Metazoa</taxon>
        <taxon>Ecdysozoa</taxon>
        <taxon>Arthropoda</taxon>
        <taxon>Hexapoda</taxon>
        <taxon>Insecta</taxon>
        <taxon>Pterygota</taxon>
        <taxon>Neoptera</taxon>
        <taxon>Paraneoptera</taxon>
        <taxon>Thysanoptera</taxon>
        <taxon>Terebrantia</taxon>
        <taxon>Thripoidea</taxon>
        <taxon>Thripidae</taxon>
        <taxon>Thrips</taxon>
    </lineage>
</organism>
<protein>
    <submittedName>
        <fullName evidence="2">Mediator of RNA polymerase II transcription subunit 20-like isoform X1</fullName>
    </submittedName>
</protein>
<dbReference type="GeneID" id="117648036"/>
<accession>A0A6P8Z724</accession>
<reference evidence="2" key="1">
    <citation type="submission" date="2025-08" db="UniProtKB">
        <authorList>
            <consortium name="RefSeq"/>
        </authorList>
    </citation>
    <scope>IDENTIFICATION</scope>
    <source>
        <tissue evidence="2">Total insect</tissue>
    </source>
</reference>
<evidence type="ECO:0000313" key="2">
    <source>
        <dbReference type="RefSeq" id="XP_034246075.1"/>
    </source>
</evidence>
<dbReference type="RefSeq" id="XP_034246075.1">
    <property type="nucleotide sequence ID" value="XM_034390184.1"/>
</dbReference>
<sequence length="79" mass="8712">MTSTCSYSSSSVQHYPMTENRTGPQVIEFLTKRVHAMGATQSGAFLVDCDTYNSVPAFGELRKHLTFVQGLDFCLCVTV</sequence>
<keyword evidence="1" id="KW-1185">Reference proteome</keyword>
<dbReference type="AlphaFoldDB" id="A0A6P8Z724"/>
<dbReference type="InParanoid" id="A0A6P8Z724"/>
<dbReference type="KEGG" id="tpal:117648036"/>
<proteinExistence type="predicted"/>